<dbReference type="STRING" id="312017.Q239A1"/>
<organism evidence="6 7">
    <name type="scientific">Tetrahymena thermophila (strain SB210)</name>
    <dbReference type="NCBI Taxonomy" id="312017"/>
    <lineage>
        <taxon>Eukaryota</taxon>
        <taxon>Sar</taxon>
        <taxon>Alveolata</taxon>
        <taxon>Ciliophora</taxon>
        <taxon>Intramacronucleata</taxon>
        <taxon>Oligohymenophorea</taxon>
        <taxon>Hymenostomatida</taxon>
        <taxon>Tetrahymenina</taxon>
        <taxon>Tetrahymenidae</taxon>
        <taxon>Tetrahymena</taxon>
    </lineage>
</organism>
<dbReference type="CDD" id="cd04369">
    <property type="entry name" value="Bromodomain"/>
    <property type="match status" value="1"/>
</dbReference>
<name>Q239A1_TETTS</name>
<feature type="compositionally biased region" description="Basic and acidic residues" evidence="3">
    <location>
        <begin position="26"/>
        <end position="37"/>
    </location>
</feature>
<dbReference type="InParanoid" id="Q239A1"/>
<dbReference type="InterPro" id="IPR036427">
    <property type="entry name" value="Bromodomain-like_sf"/>
</dbReference>
<feature type="region of interest" description="Disordered" evidence="3">
    <location>
        <begin position="259"/>
        <end position="278"/>
    </location>
</feature>
<dbReference type="SUPFAM" id="SSF47370">
    <property type="entry name" value="Bromodomain"/>
    <property type="match status" value="1"/>
</dbReference>
<dbReference type="HOGENOM" id="CLU_684245_0_0_1"/>
<dbReference type="Proteomes" id="UP000009168">
    <property type="component" value="Unassembled WGS sequence"/>
</dbReference>
<feature type="chain" id="PRO_5004201689" evidence="4">
    <location>
        <begin position="23"/>
        <end position="418"/>
    </location>
</feature>
<feature type="compositionally biased region" description="Polar residues" evidence="3">
    <location>
        <begin position="38"/>
        <end position="56"/>
    </location>
</feature>
<dbReference type="EMBL" id="GG662738">
    <property type="protein sequence ID" value="EAR93069.2"/>
    <property type="molecule type" value="Genomic_DNA"/>
</dbReference>
<keyword evidence="4" id="KW-0732">Signal</keyword>
<feature type="domain" description="Bromo" evidence="5">
    <location>
        <begin position="88"/>
        <end position="160"/>
    </location>
</feature>
<dbReference type="GeneID" id="7845795"/>
<gene>
    <name evidence="6" type="ORF">TTHERM_00449140</name>
</gene>
<dbReference type="InterPro" id="IPR001487">
    <property type="entry name" value="Bromodomain"/>
</dbReference>
<evidence type="ECO:0000256" key="3">
    <source>
        <dbReference type="SAM" id="MobiDB-lite"/>
    </source>
</evidence>
<proteinExistence type="predicted"/>
<feature type="compositionally biased region" description="Low complexity" evidence="3">
    <location>
        <begin position="200"/>
        <end position="213"/>
    </location>
</feature>
<dbReference type="SMART" id="SM00297">
    <property type="entry name" value="BROMO"/>
    <property type="match status" value="1"/>
</dbReference>
<accession>Q239A1</accession>
<dbReference type="eggNOG" id="KOG1245">
    <property type="taxonomic scope" value="Eukaryota"/>
</dbReference>
<evidence type="ECO:0000256" key="1">
    <source>
        <dbReference type="ARBA" id="ARBA00023117"/>
    </source>
</evidence>
<protein>
    <submittedName>
        <fullName evidence="6">Bromodomain protein</fullName>
    </submittedName>
</protein>
<feature type="signal peptide" evidence="4">
    <location>
        <begin position="1"/>
        <end position="22"/>
    </location>
</feature>
<dbReference type="KEGG" id="tet:TTHERM_00449140"/>
<reference evidence="7" key="1">
    <citation type="journal article" date="2006" name="PLoS Biol.">
        <title>Macronuclear genome sequence of the ciliate Tetrahymena thermophila, a model eukaryote.</title>
        <authorList>
            <person name="Eisen J.A."/>
            <person name="Coyne R.S."/>
            <person name="Wu M."/>
            <person name="Wu D."/>
            <person name="Thiagarajan M."/>
            <person name="Wortman J.R."/>
            <person name="Badger J.H."/>
            <person name="Ren Q."/>
            <person name="Amedeo P."/>
            <person name="Jones K.M."/>
            <person name="Tallon L.J."/>
            <person name="Delcher A.L."/>
            <person name="Salzberg S.L."/>
            <person name="Silva J.C."/>
            <person name="Haas B.J."/>
            <person name="Majoros W.H."/>
            <person name="Farzad M."/>
            <person name="Carlton J.M."/>
            <person name="Smith R.K. Jr."/>
            <person name="Garg J."/>
            <person name="Pearlman R.E."/>
            <person name="Karrer K.M."/>
            <person name="Sun L."/>
            <person name="Manning G."/>
            <person name="Elde N.C."/>
            <person name="Turkewitz A.P."/>
            <person name="Asai D.J."/>
            <person name="Wilkes D.E."/>
            <person name="Wang Y."/>
            <person name="Cai H."/>
            <person name="Collins K."/>
            <person name="Stewart B.A."/>
            <person name="Lee S.R."/>
            <person name="Wilamowska K."/>
            <person name="Weinberg Z."/>
            <person name="Ruzzo W.L."/>
            <person name="Wloga D."/>
            <person name="Gaertig J."/>
            <person name="Frankel J."/>
            <person name="Tsao C.-C."/>
            <person name="Gorovsky M.A."/>
            <person name="Keeling P.J."/>
            <person name="Waller R.F."/>
            <person name="Patron N.J."/>
            <person name="Cherry J.M."/>
            <person name="Stover N.A."/>
            <person name="Krieger C.J."/>
            <person name="del Toro C."/>
            <person name="Ryder H.F."/>
            <person name="Williamson S.C."/>
            <person name="Barbeau R.A."/>
            <person name="Hamilton E.P."/>
            <person name="Orias E."/>
        </authorList>
    </citation>
    <scope>NUCLEOTIDE SEQUENCE [LARGE SCALE GENOMIC DNA]</scope>
    <source>
        <strain evidence="7">SB210</strain>
    </source>
</reference>
<keyword evidence="7" id="KW-1185">Reference proteome</keyword>
<evidence type="ECO:0000256" key="2">
    <source>
        <dbReference type="PROSITE-ProRule" id="PRU00035"/>
    </source>
</evidence>
<dbReference type="OrthoDB" id="422637at2759"/>
<dbReference type="Gene3D" id="1.20.920.10">
    <property type="entry name" value="Bromodomain-like"/>
    <property type="match status" value="1"/>
</dbReference>
<dbReference type="PRINTS" id="PR00503">
    <property type="entry name" value="BROMODOMAIN"/>
</dbReference>
<dbReference type="AlphaFoldDB" id="Q239A1"/>
<dbReference type="Pfam" id="PF00439">
    <property type="entry name" value="Bromodomain"/>
    <property type="match status" value="1"/>
</dbReference>
<feature type="region of interest" description="Disordered" evidence="3">
    <location>
        <begin position="200"/>
        <end position="244"/>
    </location>
</feature>
<keyword evidence="1 2" id="KW-0103">Bromodomain</keyword>
<evidence type="ECO:0000313" key="7">
    <source>
        <dbReference type="Proteomes" id="UP000009168"/>
    </source>
</evidence>
<feature type="compositionally biased region" description="Low complexity" evidence="3">
    <location>
        <begin position="234"/>
        <end position="244"/>
    </location>
</feature>
<dbReference type="RefSeq" id="XP_001013314.2">
    <property type="nucleotide sequence ID" value="XM_001013314.2"/>
</dbReference>
<sequence>MNAAMINIKNIILFLILNSKQANKNSKENQAETKKEIQCNQSKNNQLNTDNTMKSNTTKEKAPKTEATKTKLDRELIKKLHKILNNLINDPESGEFRKPVYYKALGLEDYKKIIKKPMDLNSVRRNLNKNSYEFLEEVLDDIQLVWNNCKLYNEQGSWIYLTAVKLETFFHDQCLEQFPNTPLPSNKIPDRALLLQQYNEKSNKQKQSQSNKDQTNEEEQKGASNTLPLPKLANQSSNTSTSNPQTIAQSLITTQSEFNQNKQSQNGNNSAQASLTAANQSKTTNIDLPFKFTKKGIKRISQKQVVHIPFMKFANDKQKFDQLIQTTKAVSKLLTNQQKQIIDIIQEFQPSIIQTDENEVKNVDFNQVSEYTYELITSYLNLLKNQESSEQVMEIESDDENNIEILNNQQSNNVSLNV</sequence>
<evidence type="ECO:0000256" key="4">
    <source>
        <dbReference type="SAM" id="SignalP"/>
    </source>
</evidence>
<dbReference type="PANTHER" id="PTHR45926">
    <property type="entry name" value="OSJNBA0053K19.4 PROTEIN"/>
    <property type="match status" value="1"/>
</dbReference>
<evidence type="ECO:0000313" key="6">
    <source>
        <dbReference type="EMBL" id="EAR93069.2"/>
    </source>
</evidence>
<feature type="compositionally biased region" description="Low complexity" evidence="3">
    <location>
        <begin position="259"/>
        <end position="274"/>
    </location>
</feature>
<dbReference type="PROSITE" id="PS50014">
    <property type="entry name" value="BROMODOMAIN_2"/>
    <property type="match status" value="1"/>
</dbReference>
<feature type="compositionally biased region" description="Basic and acidic residues" evidence="3">
    <location>
        <begin position="57"/>
        <end position="70"/>
    </location>
</feature>
<feature type="region of interest" description="Disordered" evidence="3">
    <location>
        <begin position="26"/>
        <end position="70"/>
    </location>
</feature>
<evidence type="ECO:0000259" key="5">
    <source>
        <dbReference type="PROSITE" id="PS50014"/>
    </source>
</evidence>